<keyword evidence="2" id="KW-1133">Transmembrane helix</keyword>
<dbReference type="EMBL" id="JAIWYP010000013">
    <property type="protein sequence ID" value="KAH3715893.1"/>
    <property type="molecule type" value="Genomic_DNA"/>
</dbReference>
<keyword evidence="2" id="KW-0812">Transmembrane</keyword>
<feature type="transmembrane region" description="Helical" evidence="2">
    <location>
        <begin position="20"/>
        <end position="41"/>
    </location>
</feature>
<evidence type="ECO:0000313" key="4">
    <source>
        <dbReference type="Proteomes" id="UP000828390"/>
    </source>
</evidence>
<feature type="compositionally biased region" description="Low complexity" evidence="1">
    <location>
        <begin position="111"/>
        <end position="121"/>
    </location>
</feature>
<keyword evidence="2" id="KW-0472">Membrane</keyword>
<feature type="region of interest" description="Disordered" evidence="1">
    <location>
        <begin position="111"/>
        <end position="190"/>
    </location>
</feature>
<reference evidence="3" key="1">
    <citation type="journal article" date="2019" name="bioRxiv">
        <title>The Genome of the Zebra Mussel, Dreissena polymorpha: A Resource for Invasive Species Research.</title>
        <authorList>
            <person name="McCartney M.A."/>
            <person name="Auch B."/>
            <person name="Kono T."/>
            <person name="Mallez S."/>
            <person name="Zhang Y."/>
            <person name="Obille A."/>
            <person name="Becker A."/>
            <person name="Abrahante J.E."/>
            <person name="Garbe J."/>
            <person name="Badalamenti J.P."/>
            <person name="Herman A."/>
            <person name="Mangelson H."/>
            <person name="Liachko I."/>
            <person name="Sullivan S."/>
            <person name="Sone E.D."/>
            <person name="Koren S."/>
            <person name="Silverstein K.A.T."/>
            <person name="Beckman K.B."/>
            <person name="Gohl D.M."/>
        </authorList>
    </citation>
    <scope>NUCLEOTIDE SEQUENCE</scope>
    <source>
        <strain evidence="3">Duluth1</strain>
        <tissue evidence="3">Whole animal</tissue>
    </source>
</reference>
<dbReference type="AlphaFoldDB" id="A0A9D4HFM4"/>
<organism evidence="3 4">
    <name type="scientific">Dreissena polymorpha</name>
    <name type="common">Zebra mussel</name>
    <name type="synonym">Mytilus polymorpha</name>
    <dbReference type="NCBI Taxonomy" id="45954"/>
    <lineage>
        <taxon>Eukaryota</taxon>
        <taxon>Metazoa</taxon>
        <taxon>Spiralia</taxon>
        <taxon>Lophotrochozoa</taxon>
        <taxon>Mollusca</taxon>
        <taxon>Bivalvia</taxon>
        <taxon>Autobranchia</taxon>
        <taxon>Heteroconchia</taxon>
        <taxon>Euheterodonta</taxon>
        <taxon>Imparidentia</taxon>
        <taxon>Neoheterodontei</taxon>
        <taxon>Myida</taxon>
        <taxon>Dreissenoidea</taxon>
        <taxon>Dreissenidae</taxon>
        <taxon>Dreissena</taxon>
    </lineage>
</organism>
<sequence>MSPVDPFSASDSAVNPTVKFGLQIASAAVLLAFLAGFVVIIHHRYRQRHTKIHTENSRTGNSHKIQFAVYESSNSSLNTTIPDNPASPSQVTLDKDYLSVPPWGYVGSGLSESNMSSISSERTSDASTRRGSVYSTQSQNKRTLIVTKPLDPKLRPGWNAPPPRPKRTLYNPLAIWNQSKPNGDKSGKIK</sequence>
<reference evidence="3" key="2">
    <citation type="submission" date="2020-11" db="EMBL/GenBank/DDBJ databases">
        <authorList>
            <person name="McCartney M.A."/>
            <person name="Auch B."/>
            <person name="Kono T."/>
            <person name="Mallez S."/>
            <person name="Becker A."/>
            <person name="Gohl D.M."/>
            <person name="Silverstein K.A.T."/>
            <person name="Koren S."/>
            <person name="Bechman K.B."/>
            <person name="Herman A."/>
            <person name="Abrahante J.E."/>
            <person name="Garbe J."/>
        </authorList>
    </citation>
    <scope>NUCLEOTIDE SEQUENCE</scope>
    <source>
        <strain evidence="3">Duluth1</strain>
        <tissue evidence="3">Whole animal</tissue>
    </source>
</reference>
<name>A0A9D4HFM4_DREPO</name>
<proteinExistence type="predicted"/>
<dbReference type="Proteomes" id="UP000828390">
    <property type="component" value="Unassembled WGS sequence"/>
</dbReference>
<protein>
    <submittedName>
        <fullName evidence="3">Uncharacterized protein</fullName>
    </submittedName>
</protein>
<comment type="caution">
    <text evidence="3">The sequence shown here is derived from an EMBL/GenBank/DDBJ whole genome shotgun (WGS) entry which is preliminary data.</text>
</comment>
<evidence type="ECO:0000256" key="2">
    <source>
        <dbReference type="SAM" id="Phobius"/>
    </source>
</evidence>
<accession>A0A9D4HFM4</accession>
<keyword evidence="4" id="KW-1185">Reference proteome</keyword>
<evidence type="ECO:0000313" key="3">
    <source>
        <dbReference type="EMBL" id="KAH3715893.1"/>
    </source>
</evidence>
<feature type="compositionally biased region" description="Polar residues" evidence="1">
    <location>
        <begin position="129"/>
        <end position="142"/>
    </location>
</feature>
<gene>
    <name evidence="3" type="ORF">DPMN_058607</name>
</gene>
<evidence type="ECO:0000256" key="1">
    <source>
        <dbReference type="SAM" id="MobiDB-lite"/>
    </source>
</evidence>